<dbReference type="AlphaFoldDB" id="A0A2I9D3L7"/>
<evidence type="ECO:0000313" key="2">
    <source>
        <dbReference type="EMBL" id="GBF05186.1"/>
    </source>
</evidence>
<feature type="region of interest" description="Disordered" evidence="1">
    <location>
        <begin position="1"/>
        <end position="75"/>
    </location>
</feature>
<protein>
    <submittedName>
        <fullName evidence="2">Uncharacterized protein</fullName>
    </submittedName>
</protein>
<name>A0A2I9D3L7_9DEIO</name>
<keyword evidence="3" id="KW-1185">Reference proteome</keyword>
<feature type="compositionally biased region" description="Basic and acidic residues" evidence="1">
    <location>
        <begin position="58"/>
        <end position="67"/>
    </location>
</feature>
<reference evidence="3" key="1">
    <citation type="submission" date="2018-01" db="EMBL/GenBank/DDBJ databases">
        <title>Draft Genome Sequence of the Radioresistant Bacterium Deinococcus aerius TR0125, Isolated from the Higher Atmosphere above Japan.</title>
        <authorList>
            <person name="Satoh K."/>
            <person name="Arai H."/>
            <person name="Sanzen T."/>
            <person name="Kawaguchi Y."/>
            <person name="Hayashi H."/>
            <person name="Yokobori S."/>
            <person name="Yamagishi A."/>
            <person name="Oono Y."/>
            <person name="Narumi I."/>
        </authorList>
    </citation>
    <scope>NUCLEOTIDE SEQUENCE [LARGE SCALE GENOMIC DNA]</scope>
    <source>
        <strain evidence="3">TR0125</strain>
    </source>
</reference>
<evidence type="ECO:0000313" key="3">
    <source>
        <dbReference type="Proteomes" id="UP000236569"/>
    </source>
</evidence>
<dbReference type="EMBL" id="BFAG01000003">
    <property type="protein sequence ID" value="GBF05186.1"/>
    <property type="molecule type" value="Genomic_DNA"/>
</dbReference>
<feature type="compositionally biased region" description="Low complexity" evidence="1">
    <location>
        <begin position="1"/>
        <end position="34"/>
    </location>
</feature>
<proteinExistence type="predicted"/>
<evidence type="ECO:0000256" key="1">
    <source>
        <dbReference type="SAM" id="MobiDB-lite"/>
    </source>
</evidence>
<accession>A0A2I9D3L7</accession>
<comment type="caution">
    <text evidence="2">The sequence shown here is derived from an EMBL/GenBank/DDBJ whole genome shotgun (WGS) entry which is preliminary data.</text>
</comment>
<gene>
    <name evidence="2" type="ORF">DAERI_030352</name>
</gene>
<dbReference type="Proteomes" id="UP000236569">
    <property type="component" value="Unassembled WGS sequence"/>
</dbReference>
<organism evidence="2 3">
    <name type="scientific">Deinococcus aerius</name>
    <dbReference type="NCBI Taxonomy" id="200253"/>
    <lineage>
        <taxon>Bacteria</taxon>
        <taxon>Thermotogati</taxon>
        <taxon>Deinococcota</taxon>
        <taxon>Deinococci</taxon>
        <taxon>Deinococcales</taxon>
        <taxon>Deinococcaceae</taxon>
        <taxon>Deinococcus</taxon>
    </lineage>
</organism>
<sequence length="75" mass="7580">MTTTLTPPTVTAVWLPSGSSASAPTRTRSTPTASLMGASLAGWEGKGRDALPGGDESENTHGRKPEGTPDAPLSC</sequence>